<keyword evidence="3" id="KW-1185">Reference proteome</keyword>
<feature type="compositionally biased region" description="Basic and acidic residues" evidence="1">
    <location>
        <begin position="1"/>
        <end position="13"/>
    </location>
</feature>
<evidence type="ECO:0000256" key="1">
    <source>
        <dbReference type="SAM" id="MobiDB-lite"/>
    </source>
</evidence>
<feature type="region of interest" description="Disordered" evidence="1">
    <location>
        <begin position="1"/>
        <end position="34"/>
    </location>
</feature>
<reference evidence="2 3" key="1">
    <citation type="submission" date="2024-04" db="EMBL/GenBank/DDBJ databases">
        <authorList>
            <person name="Fracassetti M."/>
        </authorList>
    </citation>
    <scope>NUCLEOTIDE SEQUENCE [LARGE SCALE GENOMIC DNA]</scope>
</reference>
<proteinExistence type="predicted"/>
<dbReference type="EMBL" id="OZ034819">
    <property type="protein sequence ID" value="CAL1396758.1"/>
    <property type="molecule type" value="Genomic_DNA"/>
</dbReference>
<evidence type="ECO:0000313" key="3">
    <source>
        <dbReference type="Proteomes" id="UP001497516"/>
    </source>
</evidence>
<evidence type="ECO:0000313" key="2">
    <source>
        <dbReference type="EMBL" id="CAL1396758.1"/>
    </source>
</evidence>
<gene>
    <name evidence="2" type="ORF">LTRI10_LOCUS37106</name>
</gene>
<organism evidence="2 3">
    <name type="scientific">Linum trigynum</name>
    <dbReference type="NCBI Taxonomy" id="586398"/>
    <lineage>
        <taxon>Eukaryota</taxon>
        <taxon>Viridiplantae</taxon>
        <taxon>Streptophyta</taxon>
        <taxon>Embryophyta</taxon>
        <taxon>Tracheophyta</taxon>
        <taxon>Spermatophyta</taxon>
        <taxon>Magnoliopsida</taxon>
        <taxon>eudicotyledons</taxon>
        <taxon>Gunneridae</taxon>
        <taxon>Pentapetalae</taxon>
        <taxon>rosids</taxon>
        <taxon>fabids</taxon>
        <taxon>Malpighiales</taxon>
        <taxon>Linaceae</taxon>
        <taxon>Linum</taxon>
    </lineage>
</organism>
<sequence length="157" mass="17869">MDWRRRKGQESRGRLGGLNVTWPNDITTDPTERSTRLQWAGPRDRLAKGWMGRATMEVDAWRLSLIQIGPSFLTQICFVEGKHCRTKPDLLTLQLLGRESCATTDWVERPSVHAELQSVIERPESQLLGFHSPHSNSPTLERVTEFNGDATTSTKNR</sequence>
<name>A0AAV2FGF1_9ROSI</name>
<dbReference type="Proteomes" id="UP001497516">
    <property type="component" value="Chromosome 6"/>
</dbReference>
<protein>
    <submittedName>
        <fullName evidence="2">Uncharacterized protein</fullName>
    </submittedName>
</protein>
<accession>A0AAV2FGF1</accession>
<dbReference type="AlphaFoldDB" id="A0AAV2FGF1"/>
<feature type="region of interest" description="Disordered" evidence="1">
    <location>
        <begin position="130"/>
        <end position="157"/>
    </location>
</feature>